<evidence type="ECO:0000256" key="4">
    <source>
        <dbReference type="ARBA" id="ARBA00022918"/>
    </source>
</evidence>
<dbReference type="EMBL" id="GBRD01012770">
    <property type="protein sequence ID" value="JAG53054.1"/>
    <property type="molecule type" value="Transcribed_RNA"/>
</dbReference>
<dbReference type="CDD" id="cd09274">
    <property type="entry name" value="RNase_HI_RT_Ty3"/>
    <property type="match status" value="1"/>
</dbReference>
<dbReference type="InterPro" id="IPR050951">
    <property type="entry name" value="Retrovirus_Pol_polyprotein"/>
</dbReference>
<reference evidence="7" key="1">
    <citation type="submission" date="2014-09" db="EMBL/GenBank/DDBJ databases">
        <authorList>
            <person name="Magalhaes I.L.F."/>
            <person name="Oliveira U."/>
            <person name="Santos F.R."/>
            <person name="Vidigal T.H.D.A."/>
            <person name="Brescovit A.D."/>
            <person name="Santos A.J."/>
        </authorList>
    </citation>
    <scope>NUCLEOTIDE SEQUENCE</scope>
</reference>
<evidence type="ECO:0000256" key="3">
    <source>
        <dbReference type="ARBA" id="ARBA00022759"/>
    </source>
</evidence>
<dbReference type="FunFam" id="3.10.20.370:FF:000001">
    <property type="entry name" value="Retrovirus-related Pol polyprotein from transposon 17.6-like protein"/>
    <property type="match status" value="1"/>
</dbReference>
<dbReference type="InterPro" id="IPR041577">
    <property type="entry name" value="RT_RNaseH_2"/>
</dbReference>
<keyword evidence="3" id="KW-0378">Hydrolase</keyword>
<dbReference type="SUPFAM" id="SSF56672">
    <property type="entry name" value="DNA/RNA polymerases"/>
    <property type="match status" value="1"/>
</dbReference>
<dbReference type="InterPro" id="IPR043128">
    <property type="entry name" value="Rev_trsase/Diguanyl_cyclase"/>
</dbReference>
<dbReference type="Pfam" id="PF17919">
    <property type="entry name" value="RT_RNaseH_2"/>
    <property type="match status" value="1"/>
</dbReference>
<keyword evidence="1" id="KW-0808">Transferase</keyword>
<keyword evidence="2" id="KW-0540">Nuclease</keyword>
<proteinExistence type="predicted"/>
<keyword evidence="1" id="KW-0548">Nucleotidyltransferase</keyword>
<protein>
    <recommendedName>
        <fullName evidence="6">Reverse transcriptase/retrotransposon-derived protein RNase H-like domain-containing protein</fullName>
    </recommendedName>
</protein>
<dbReference type="GO" id="GO:0004519">
    <property type="term" value="F:endonuclease activity"/>
    <property type="evidence" value="ECO:0007669"/>
    <property type="project" value="UniProtKB-KW"/>
</dbReference>
<evidence type="ECO:0000256" key="2">
    <source>
        <dbReference type="ARBA" id="ARBA00022722"/>
    </source>
</evidence>
<evidence type="ECO:0000256" key="1">
    <source>
        <dbReference type="ARBA" id="ARBA00022695"/>
    </source>
</evidence>
<dbReference type="GO" id="GO:0003964">
    <property type="term" value="F:RNA-directed DNA polymerase activity"/>
    <property type="evidence" value="ECO:0007669"/>
    <property type="project" value="UniProtKB-KW"/>
</dbReference>
<evidence type="ECO:0000259" key="6">
    <source>
        <dbReference type="Pfam" id="PF17919"/>
    </source>
</evidence>
<keyword evidence="4" id="KW-0695">RNA-directed DNA polymerase</keyword>
<name>A0A0K8SIW3_LYGHE</name>
<sequence length="264" mass="30398">MFSNYRRFIRGFSELACPLNKLTEEKRKFQWDAACQKSFESLKEAMTSTSVLCYPDLQKPFVLDCDASDHAVGAVLSQEDGQGEKVVAYFSRTLSRSEANYCARRRELLAVLRSVQHFHQYLYGAPFTIRTDHASLAWLTSFRNPEGQHAGTKPCKRTSSRLFIAEGNNIYMLMDSHVDPARIIVGIAGRERNGKNNQVFNQHNLNQQEGKAQEEDENIQWVVQRLLEGQAPNQEQFPTLHPRIRQLLARWDSLEVHDGELFHR</sequence>
<keyword evidence="5" id="KW-0511">Multifunctional enzyme</keyword>
<feature type="domain" description="Reverse transcriptase/retrotransposon-derived protein RNase H-like" evidence="6">
    <location>
        <begin position="31"/>
        <end position="129"/>
    </location>
</feature>
<evidence type="ECO:0000313" key="7">
    <source>
        <dbReference type="EMBL" id="JAG53054.1"/>
    </source>
</evidence>
<evidence type="ECO:0000256" key="5">
    <source>
        <dbReference type="ARBA" id="ARBA00023268"/>
    </source>
</evidence>
<dbReference type="PANTHER" id="PTHR37984:SF5">
    <property type="entry name" value="PROTEIN NYNRIN-LIKE"/>
    <property type="match status" value="1"/>
</dbReference>
<organism evidence="7">
    <name type="scientific">Lygus hesperus</name>
    <name type="common">Western plant bug</name>
    <dbReference type="NCBI Taxonomy" id="30085"/>
    <lineage>
        <taxon>Eukaryota</taxon>
        <taxon>Metazoa</taxon>
        <taxon>Ecdysozoa</taxon>
        <taxon>Arthropoda</taxon>
        <taxon>Hexapoda</taxon>
        <taxon>Insecta</taxon>
        <taxon>Pterygota</taxon>
        <taxon>Neoptera</taxon>
        <taxon>Paraneoptera</taxon>
        <taxon>Hemiptera</taxon>
        <taxon>Heteroptera</taxon>
        <taxon>Panheteroptera</taxon>
        <taxon>Cimicomorpha</taxon>
        <taxon>Miridae</taxon>
        <taxon>Mirini</taxon>
        <taxon>Lygus</taxon>
    </lineage>
</organism>
<dbReference type="InterPro" id="IPR043502">
    <property type="entry name" value="DNA/RNA_pol_sf"/>
</dbReference>
<keyword evidence="3" id="KW-0255">Endonuclease</keyword>
<dbReference type="PANTHER" id="PTHR37984">
    <property type="entry name" value="PROTEIN CBG26694"/>
    <property type="match status" value="1"/>
</dbReference>
<dbReference type="AlphaFoldDB" id="A0A0K8SIW3"/>
<accession>A0A0K8SIW3</accession>
<dbReference type="Gene3D" id="3.30.70.270">
    <property type="match status" value="1"/>
</dbReference>